<dbReference type="InterPro" id="IPR044897">
    <property type="entry name" value="INPP1_dom_1"/>
</dbReference>
<comment type="caution">
    <text evidence="2">The sequence shown here is derived from an EMBL/GenBank/DDBJ whole genome shotgun (WGS) entry which is preliminary data.</text>
</comment>
<dbReference type="Gene3D" id="4.10.460.10">
    <property type="entry name" value="Inositol Polyphosphate 1-phosphatase, domain 1"/>
    <property type="match status" value="1"/>
</dbReference>
<gene>
    <name evidence="2" type="ORF">QTO34_009558</name>
</gene>
<protein>
    <submittedName>
        <fullName evidence="2">Uncharacterized protein</fullName>
    </submittedName>
</protein>
<feature type="compositionally biased region" description="Polar residues" evidence="1">
    <location>
        <begin position="212"/>
        <end position="225"/>
    </location>
</feature>
<name>A0AA40HI35_CNENI</name>
<accession>A0AA40HI35</accession>
<dbReference type="Proteomes" id="UP001177744">
    <property type="component" value="Unassembled WGS sequence"/>
</dbReference>
<evidence type="ECO:0000313" key="2">
    <source>
        <dbReference type="EMBL" id="KAK1331601.1"/>
    </source>
</evidence>
<feature type="region of interest" description="Disordered" evidence="1">
    <location>
        <begin position="199"/>
        <end position="231"/>
    </location>
</feature>
<keyword evidence="3" id="KW-1185">Reference proteome</keyword>
<evidence type="ECO:0000313" key="3">
    <source>
        <dbReference type="Proteomes" id="UP001177744"/>
    </source>
</evidence>
<dbReference type="EMBL" id="JAULJE010000020">
    <property type="protein sequence ID" value="KAK1331601.1"/>
    <property type="molecule type" value="Genomic_DNA"/>
</dbReference>
<reference evidence="2" key="1">
    <citation type="submission" date="2023-06" db="EMBL/GenBank/DDBJ databases">
        <title>Reference genome for the Northern bat (Eptesicus nilssonii), a most northern bat species.</title>
        <authorList>
            <person name="Laine V.N."/>
            <person name="Pulliainen A.T."/>
            <person name="Lilley T.M."/>
        </authorList>
    </citation>
    <scope>NUCLEOTIDE SEQUENCE</scope>
    <source>
        <strain evidence="2">BLF_Eptnil</strain>
        <tissue evidence="2">Kidney</tissue>
    </source>
</reference>
<sequence length="231" mass="25954">MALATQTFVLTPSQFLVQPKRCVYYIRQPPKMAAINFSLTAWKKVFGEESNEFTNDLGEKVILRLCPTKEGTVELLSEVLEGNTWHLQRCASGGAFTDPTVDSTEVTLPGTCWEFEWIPWSQLISMYKVPLTLNPSRNLPHGLQCVTILIDLNTLRRKGPCYWAFLTWEPTSIHFISERNGVSPGQFGSVDRASACRLKGPGFDSEKRNGSEPRSQLAENTSSDAEFSPRF</sequence>
<dbReference type="AlphaFoldDB" id="A0AA40HI35"/>
<evidence type="ECO:0000256" key="1">
    <source>
        <dbReference type="SAM" id="MobiDB-lite"/>
    </source>
</evidence>
<proteinExistence type="predicted"/>
<organism evidence="2 3">
    <name type="scientific">Cnephaeus nilssonii</name>
    <name type="common">Northern bat</name>
    <name type="synonym">Eptesicus nilssonii</name>
    <dbReference type="NCBI Taxonomy" id="3371016"/>
    <lineage>
        <taxon>Eukaryota</taxon>
        <taxon>Metazoa</taxon>
        <taxon>Chordata</taxon>
        <taxon>Craniata</taxon>
        <taxon>Vertebrata</taxon>
        <taxon>Euteleostomi</taxon>
        <taxon>Mammalia</taxon>
        <taxon>Eutheria</taxon>
        <taxon>Laurasiatheria</taxon>
        <taxon>Chiroptera</taxon>
        <taxon>Yangochiroptera</taxon>
        <taxon>Vespertilionidae</taxon>
        <taxon>Cnephaeus</taxon>
    </lineage>
</organism>